<dbReference type="PROSITE" id="PS00379">
    <property type="entry name" value="CDP_ALCOHOL_P_TRANSF"/>
    <property type="match status" value="1"/>
</dbReference>
<keyword evidence="3" id="KW-0472">Membrane</keyword>
<evidence type="ECO:0000313" key="5">
    <source>
        <dbReference type="Proteomes" id="UP000309389"/>
    </source>
</evidence>
<dbReference type="GO" id="GO:0016780">
    <property type="term" value="F:phosphotransferase activity, for other substituted phosphate groups"/>
    <property type="evidence" value="ECO:0007669"/>
    <property type="project" value="InterPro"/>
</dbReference>
<reference evidence="4 5" key="1">
    <citation type="submission" date="2019-04" db="EMBL/GenBank/DDBJ databases">
        <title>Altererythrobacter aquimixticola sp. nov., isolated from sediment of junction between the ocean and a freshwater spring.</title>
        <authorList>
            <person name="Yoon J.-H."/>
        </authorList>
    </citation>
    <scope>NUCLEOTIDE SEQUENCE [LARGE SCALE GENOMIC DNA]</scope>
    <source>
        <strain evidence="4 5">SSKS-13</strain>
    </source>
</reference>
<dbReference type="Pfam" id="PF01066">
    <property type="entry name" value="CDP-OH_P_transf"/>
    <property type="match status" value="1"/>
</dbReference>
<keyword evidence="5" id="KW-1185">Reference proteome</keyword>
<dbReference type="InterPro" id="IPR048254">
    <property type="entry name" value="CDP_ALCOHOL_P_TRANSF_CS"/>
</dbReference>
<feature type="transmembrane region" description="Helical" evidence="3">
    <location>
        <begin position="7"/>
        <end position="25"/>
    </location>
</feature>
<keyword evidence="1 2" id="KW-0808">Transferase</keyword>
<dbReference type="Proteomes" id="UP000309389">
    <property type="component" value="Unassembled WGS sequence"/>
</dbReference>
<sequence>MRNPANLLTAYRIAAAPVIAVMALAGYRDAFFILLIVSYITDLIDGPIARRMGLASDKGAKRDSFADGSTVLAGLLGLWLFEWETVRGELAWILSFLAIYATSAGFGLAKFRVLPAYHLYLSKIAASGAGLFVASLYLFGYSRIFFIAALVLGMLANLETILVTLRLKTFRADIGSIFRLREGE</sequence>
<evidence type="ECO:0000256" key="3">
    <source>
        <dbReference type="SAM" id="Phobius"/>
    </source>
</evidence>
<feature type="transmembrane region" description="Helical" evidence="3">
    <location>
        <begin position="144"/>
        <end position="165"/>
    </location>
</feature>
<dbReference type="InterPro" id="IPR000462">
    <property type="entry name" value="CDP-OH_P_trans"/>
</dbReference>
<dbReference type="OrthoDB" id="9796672at2"/>
<dbReference type="Gene3D" id="1.20.120.1760">
    <property type="match status" value="1"/>
</dbReference>
<keyword evidence="3" id="KW-0812">Transmembrane</keyword>
<dbReference type="GO" id="GO:0008654">
    <property type="term" value="P:phospholipid biosynthetic process"/>
    <property type="evidence" value="ECO:0007669"/>
    <property type="project" value="InterPro"/>
</dbReference>
<protein>
    <submittedName>
        <fullName evidence="4">CDP-alcohol phosphatidyltransferase family protein</fullName>
    </submittedName>
</protein>
<keyword evidence="3" id="KW-1133">Transmembrane helix</keyword>
<comment type="similarity">
    <text evidence="2">Belongs to the CDP-alcohol phosphatidyltransferase class-I family.</text>
</comment>
<proteinExistence type="inferred from homology"/>
<dbReference type="AlphaFoldDB" id="A0A4T3F234"/>
<dbReference type="GO" id="GO:0016020">
    <property type="term" value="C:membrane"/>
    <property type="evidence" value="ECO:0007669"/>
    <property type="project" value="InterPro"/>
</dbReference>
<dbReference type="RefSeq" id="WP_136693657.1">
    <property type="nucleotide sequence ID" value="NZ_SSHH01000002.1"/>
</dbReference>
<feature type="transmembrane region" description="Helical" evidence="3">
    <location>
        <begin position="120"/>
        <end position="138"/>
    </location>
</feature>
<evidence type="ECO:0000256" key="2">
    <source>
        <dbReference type="RuleBase" id="RU003750"/>
    </source>
</evidence>
<organism evidence="4 5">
    <name type="scientific">Alteraurantiacibacter aquimixticola</name>
    <dbReference type="NCBI Taxonomy" id="2489173"/>
    <lineage>
        <taxon>Bacteria</taxon>
        <taxon>Pseudomonadati</taxon>
        <taxon>Pseudomonadota</taxon>
        <taxon>Alphaproteobacteria</taxon>
        <taxon>Sphingomonadales</taxon>
        <taxon>Erythrobacteraceae</taxon>
        <taxon>Alteraurantiacibacter</taxon>
    </lineage>
</organism>
<feature type="transmembrane region" description="Helical" evidence="3">
    <location>
        <begin position="89"/>
        <end position="108"/>
    </location>
</feature>
<gene>
    <name evidence="4" type="ORF">E5222_10290</name>
</gene>
<comment type="caution">
    <text evidence="4">The sequence shown here is derived from an EMBL/GenBank/DDBJ whole genome shotgun (WGS) entry which is preliminary data.</text>
</comment>
<accession>A0A4T3F234</accession>
<name>A0A4T3F234_9SPHN</name>
<dbReference type="InterPro" id="IPR043130">
    <property type="entry name" value="CDP-OH_PTrfase_TM_dom"/>
</dbReference>
<dbReference type="EMBL" id="SSHH01000002">
    <property type="protein sequence ID" value="TIX50637.1"/>
    <property type="molecule type" value="Genomic_DNA"/>
</dbReference>
<evidence type="ECO:0000313" key="4">
    <source>
        <dbReference type="EMBL" id="TIX50637.1"/>
    </source>
</evidence>
<evidence type="ECO:0000256" key="1">
    <source>
        <dbReference type="ARBA" id="ARBA00022679"/>
    </source>
</evidence>